<dbReference type="EMBL" id="RBKT01000001">
    <property type="protein sequence ID" value="RKR88448.1"/>
    <property type="molecule type" value="Genomic_DNA"/>
</dbReference>
<gene>
    <name evidence="1" type="ORF">BDK92_2776</name>
</gene>
<sequence>MAIYLNERPSVQPTVLAPVWMDRALLSVCTPLIPQAYQASVQAELVQAELVQADLVQTELVQAAVSAGINGSSGFTGEGIHLGKKRMDVRGVPPRGRPV</sequence>
<dbReference type="OrthoDB" id="3391576at2"/>
<protein>
    <submittedName>
        <fullName evidence="1">Uncharacterized protein</fullName>
    </submittedName>
</protein>
<organism evidence="1 2">
    <name type="scientific">Micromonospora pisi</name>
    <dbReference type="NCBI Taxonomy" id="589240"/>
    <lineage>
        <taxon>Bacteria</taxon>
        <taxon>Bacillati</taxon>
        <taxon>Actinomycetota</taxon>
        <taxon>Actinomycetes</taxon>
        <taxon>Micromonosporales</taxon>
        <taxon>Micromonosporaceae</taxon>
        <taxon>Micromonospora</taxon>
    </lineage>
</organism>
<name>A0A495JIQ4_9ACTN</name>
<evidence type="ECO:0000313" key="1">
    <source>
        <dbReference type="EMBL" id="RKR88448.1"/>
    </source>
</evidence>
<keyword evidence="2" id="KW-1185">Reference proteome</keyword>
<dbReference type="AlphaFoldDB" id="A0A495JIQ4"/>
<comment type="caution">
    <text evidence="1">The sequence shown here is derived from an EMBL/GenBank/DDBJ whole genome shotgun (WGS) entry which is preliminary data.</text>
</comment>
<evidence type="ECO:0000313" key="2">
    <source>
        <dbReference type="Proteomes" id="UP000277671"/>
    </source>
</evidence>
<reference evidence="1 2" key="1">
    <citation type="submission" date="2018-10" db="EMBL/GenBank/DDBJ databases">
        <title>Sequencing the genomes of 1000 actinobacteria strains.</title>
        <authorList>
            <person name="Klenk H.-P."/>
        </authorList>
    </citation>
    <scope>NUCLEOTIDE SEQUENCE [LARGE SCALE GENOMIC DNA]</scope>
    <source>
        <strain evidence="1 2">DSM 45175</strain>
    </source>
</reference>
<proteinExistence type="predicted"/>
<dbReference type="Proteomes" id="UP000277671">
    <property type="component" value="Unassembled WGS sequence"/>
</dbReference>
<dbReference type="RefSeq" id="WP_121157075.1">
    <property type="nucleotide sequence ID" value="NZ_RBKT01000001.1"/>
</dbReference>
<accession>A0A495JIQ4</accession>